<proteinExistence type="evidence at transcript level"/>
<name>E0R949_DROME</name>
<dbReference type="AlphaFoldDB" id="E0R949"/>
<dbReference type="EMBL" id="BT125617">
    <property type="protein sequence ID" value="ADM33445.1"/>
    <property type="molecule type" value="mRNA"/>
</dbReference>
<gene>
    <name evidence="1" type="primary">CG15744-RA</name>
</gene>
<sequence>MMAEDRDSLWLPRRFGNNLPFLCSEIIKRRLRIVVVAGKVVELLPITLYGSWIAASISPCSYMGIVSLALLHWKPRGLCSNQTHDRLTKASKLMLKNSTNRLRCWASDPRQGIISAGNGSACVLAKARRMAEDSTTWSSRCPVPCSDCAARKR</sequence>
<protein>
    <submittedName>
        <fullName evidence="1">RT09845p</fullName>
    </submittedName>
</protein>
<organism evidence="1">
    <name type="scientific">Drosophila melanogaster</name>
    <name type="common">Fruit fly</name>
    <dbReference type="NCBI Taxonomy" id="7227"/>
    <lineage>
        <taxon>Eukaryota</taxon>
        <taxon>Metazoa</taxon>
        <taxon>Ecdysozoa</taxon>
        <taxon>Arthropoda</taxon>
        <taxon>Hexapoda</taxon>
        <taxon>Insecta</taxon>
        <taxon>Pterygota</taxon>
        <taxon>Neoptera</taxon>
        <taxon>Endopterygota</taxon>
        <taxon>Diptera</taxon>
        <taxon>Brachycera</taxon>
        <taxon>Muscomorpha</taxon>
        <taxon>Ephydroidea</taxon>
        <taxon>Drosophilidae</taxon>
        <taxon>Drosophila</taxon>
        <taxon>Sophophora</taxon>
    </lineage>
</organism>
<reference evidence="1" key="1">
    <citation type="submission" date="2010-08" db="EMBL/GenBank/DDBJ databases">
        <authorList>
            <person name="Carlson J."/>
            <person name="Booth B."/>
            <person name="Frise E."/>
            <person name="Park S."/>
            <person name="Wan K."/>
            <person name="Yu C."/>
            <person name="Celniker S."/>
        </authorList>
    </citation>
    <scope>NUCLEOTIDE SEQUENCE</scope>
</reference>
<evidence type="ECO:0000313" key="1">
    <source>
        <dbReference type="EMBL" id="ADM33445.1"/>
    </source>
</evidence>
<accession>E0R949</accession>